<dbReference type="AlphaFoldDB" id="A0A7K4NUW7"/>
<sequence>MLLPNKCSIREGDKDCVNPPEYLITVVSVNDEFMIGITCEKHKESVSLKISSLQNDGNIPKGTVKFENLKSVQTDCIRGDPDDLIQL</sequence>
<gene>
    <name evidence="1" type="ORF">HX827_05015</name>
</gene>
<protein>
    <submittedName>
        <fullName evidence="1">Uncharacterized protein</fullName>
    </submittedName>
</protein>
<reference evidence="1 2" key="1">
    <citation type="journal article" date="2019" name="Environ. Microbiol.">
        <title>Genomics insights into ecotype formation of ammonia-oxidizing archaea in the deep ocean.</title>
        <authorList>
            <person name="Wang Y."/>
            <person name="Huang J.M."/>
            <person name="Cui G.J."/>
            <person name="Nunoura T."/>
            <person name="Takaki Y."/>
            <person name="Li W.L."/>
            <person name="Li J."/>
            <person name="Gao Z.M."/>
            <person name="Takai K."/>
            <person name="Zhang A.Q."/>
            <person name="Stepanauskas R."/>
        </authorList>
    </citation>
    <scope>NUCLEOTIDE SEQUENCE [LARGE SCALE GENOMIC DNA]</scope>
    <source>
        <strain evidence="1 2">G13</strain>
    </source>
</reference>
<organism evidence="1 2">
    <name type="scientific">Marine Group I thaumarchaeote</name>
    <dbReference type="NCBI Taxonomy" id="2511932"/>
    <lineage>
        <taxon>Archaea</taxon>
        <taxon>Nitrososphaerota</taxon>
        <taxon>Marine Group I</taxon>
    </lineage>
</organism>
<evidence type="ECO:0000313" key="1">
    <source>
        <dbReference type="EMBL" id="NWK06671.1"/>
    </source>
</evidence>
<evidence type="ECO:0000313" key="2">
    <source>
        <dbReference type="Proteomes" id="UP000534207"/>
    </source>
</evidence>
<proteinExistence type="predicted"/>
<accession>A0A7K4NUW7</accession>
<comment type="caution">
    <text evidence="1">The sequence shown here is derived from an EMBL/GenBank/DDBJ whole genome shotgun (WGS) entry which is preliminary data.</text>
</comment>
<dbReference type="EMBL" id="JACASW010000011">
    <property type="protein sequence ID" value="NWK06671.1"/>
    <property type="molecule type" value="Genomic_DNA"/>
</dbReference>
<dbReference type="Proteomes" id="UP000534207">
    <property type="component" value="Unassembled WGS sequence"/>
</dbReference>
<name>A0A7K4NUW7_9ARCH</name>